<feature type="transmembrane region" description="Helical" evidence="1">
    <location>
        <begin position="226"/>
        <end position="247"/>
    </location>
</feature>
<sequence>MGRRPGSPLSEYLQSLRLIFIKMMLLDGCFILEILLRCMPGIEIILGDTMSRNIWWSNAKTYDLILLEYQLPFIFKPLNQLIHNSFSHMLSKREQNLLDITCRKNILTIPCIYVRDWTVSFFRNIIAFKQLHSVELEHITNYATILDSFIDSSGDVALLCEKRIIKSFLGEHEQASQLFNKLVKEVNIDTDKFCFSGICEELNVYCRVTWHAWMANLRHICFKTPWTVISFIATFALILLAILQTIFTIKSAT</sequence>
<keyword evidence="3" id="KW-1185">Reference proteome</keyword>
<evidence type="ECO:0000313" key="3">
    <source>
        <dbReference type="Proteomes" id="UP001141806"/>
    </source>
</evidence>
<dbReference type="OrthoDB" id="591587at2759"/>
<comment type="caution">
    <text evidence="2">The sequence shown here is derived from an EMBL/GenBank/DDBJ whole genome shotgun (WGS) entry which is preliminary data.</text>
</comment>
<evidence type="ECO:0000256" key="1">
    <source>
        <dbReference type="SAM" id="Phobius"/>
    </source>
</evidence>
<dbReference type="EMBL" id="JAMYWD010000001">
    <property type="protein sequence ID" value="KAJ4981437.1"/>
    <property type="molecule type" value="Genomic_DNA"/>
</dbReference>
<keyword evidence="1" id="KW-0472">Membrane</keyword>
<gene>
    <name evidence="2" type="ORF">NE237_032274</name>
</gene>
<protein>
    <submittedName>
        <fullName evidence="2">Uncharacterized protein</fullName>
    </submittedName>
</protein>
<dbReference type="InterPro" id="IPR004158">
    <property type="entry name" value="DUF247_pln"/>
</dbReference>
<evidence type="ECO:0000313" key="2">
    <source>
        <dbReference type="EMBL" id="KAJ4981437.1"/>
    </source>
</evidence>
<keyword evidence="1" id="KW-0812">Transmembrane</keyword>
<dbReference type="PANTHER" id="PTHR31170:SF25">
    <property type="entry name" value="BNAA09G04570D PROTEIN"/>
    <property type="match status" value="1"/>
</dbReference>
<organism evidence="2 3">
    <name type="scientific">Protea cynaroides</name>
    <dbReference type="NCBI Taxonomy" id="273540"/>
    <lineage>
        <taxon>Eukaryota</taxon>
        <taxon>Viridiplantae</taxon>
        <taxon>Streptophyta</taxon>
        <taxon>Embryophyta</taxon>
        <taxon>Tracheophyta</taxon>
        <taxon>Spermatophyta</taxon>
        <taxon>Magnoliopsida</taxon>
        <taxon>Proteales</taxon>
        <taxon>Proteaceae</taxon>
        <taxon>Protea</taxon>
    </lineage>
</organism>
<keyword evidence="1" id="KW-1133">Transmembrane helix</keyword>
<accession>A0A9Q0L302</accession>
<dbReference type="AlphaFoldDB" id="A0A9Q0L302"/>
<name>A0A9Q0L302_9MAGN</name>
<dbReference type="Proteomes" id="UP001141806">
    <property type="component" value="Unassembled WGS sequence"/>
</dbReference>
<dbReference type="Pfam" id="PF03140">
    <property type="entry name" value="DUF247"/>
    <property type="match status" value="2"/>
</dbReference>
<dbReference type="PANTHER" id="PTHR31170">
    <property type="entry name" value="BNAC04G53230D PROTEIN"/>
    <property type="match status" value="1"/>
</dbReference>
<reference evidence="2" key="1">
    <citation type="journal article" date="2023" name="Plant J.">
        <title>The genome of the king protea, Protea cynaroides.</title>
        <authorList>
            <person name="Chang J."/>
            <person name="Duong T.A."/>
            <person name="Schoeman C."/>
            <person name="Ma X."/>
            <person name="Roodt D."/>
            <person name="Barker N."/>
            <person name="Li Z."/>
            <person name="Van de Peer Y."/>
            <person name="Mizrachi E."/>
        </authorList>
    </citation>
    <scope>NUCLEOTIDE SEQUENCE</scope>
    <source>
        <tissue evidence="2">Young leaves</tissue>
    </source>
</reference>
<proteinExistence type="predicted"/>